<proteinExistence type="predicted"/>
<name>A0AA40DQ13_9PEZI</name>
<dbReference type="Pfam" id="PF00069">
    <property type="entry name" value="Pkinase"/>
    <property type="match status" value="1"/>
</dbReference>
<organism evidence="3 4">
    <name type="scientific">Lasiosphaeris hirsuta</name>
    <dbReference type="NCBI Taxonomy" id="260670"/>
    <lineage>
        <taxon>Eukaryota</taxon>
        <taxon>Fungi</taxon>
        <taxon>Dikarya</taxon>
        <taxon>Ascomycota</taxon>
        <taxon>Pezizomycotina</taxon>
        <taxon>Sordariomycetes</taxon>
        <taxon>Sordariomycetidae</taxon>
        <taxon>Sordariales</taxon>
        <taxon>Lasiosphaeriaceae</taxon>
        <taxon>Lasiosphaeris</taxon>
    </lineage>
</organism>
<dbReference type="InterPro" id="IPR011009">
    <property type="entry name" value="Kinase-like_dom_sf"/>
</dbReference>
<feature type="domain" description="Protein kinase" evidence="2">
    <location>
        <begin position="116"/>
        <end position="444"/>
    </location>
</feature>
<dbReference type="EMBL" id="JAUKUA010000006">
    <property type="protein sequence ID" value="KAK0707838.1"/>
    <property type="molecule type" value="Genomic_DNA"/>
</dbReference>
<evidence type="ECO:0000259" key="2">
    <source>
        <dbReference type="PROSITE" id="PS50011"/>
    </source>
</evidence>
<dbReference type="PANTHER" id="PTHR24359:SF37">
    <property type="entry name" value="PROTEIN KINASE DOMAIN-CONTAINING PROTEIN"/>
    <property type="match status" value="1"/>
</dbReference>
<evidence type="ECO:0000313" key="3">
    <source>
        <dbReference type="EMBL" id="KAK0707838.1"/>
    </source>
</evidence>
<dbReference type="GO" id="GO:0004674">
    <property type="term" value="F:protein serine/threonine kinase activity"/>
    <property type="evidence" value="ECO:0007669"/>
    <property type="project" value="TreeGrafter"/>
</dbReference>
<comment type="caution">
    <text evidence="3">The sequence shown here is derived from an EMBL/GenBank/DDBJ whole genome shotgun (WGS) entry which is preliminary data.</text>
</comment>
<dbReference type="SUPFAM" id="SSF56112">
    <property type="entry name" value="Protein kinase-like (PK-like)"/>
    <property type="match status" value="1"/>
</dbReference>
<keyword evidence="3" id="KW-0808">Transferase</keyword>
<dbReference type="CDD" id="cd00180">
    <property type="entry name" value="PKc"/>
    <property type="match status" value="1"/>
</dbReference>
<dbReference type="Proteomes" id="UP001172102">
    <property type="component" value="Unassembled WGS sequence"/>
</dbReference>
<gene>
    <name evidence="3" type="ORF">B0H67DRAFT_323334</name>
</gene>
<dbReference type="InterPro" id="IPR000719">
    <property type="entry name" value="Prot_kinase_dom"/>
</dbReference>
<dbReference type="AlphaFoldDB" id="A0AA40DQ13"/>
<dbReference type="PANTHER" id="PTHR24359">
    <property type="entry name" value="SERINE/THREONINE-PROTEIN KINASE SBK1"/>
    <property type="match status" value="1"/>
</dbReference>
<accession>A0AA40DQ13</accession>
<keyword evidence="1" id="KW-0812">Transmembrane</keyword>
<feature type="transmembrane region" description="Helical" evidence="1">
    <location>
        <begin position="817"/>
        <end position="834"/>
    </location>
</feature>
<keyword evidence="1" id="KW-0472">Membrane</keyword>
<dbReference type="SMART" id="SM00220">
    <property type="entry name" value="S_TKc"/>
    <property type="match status" value="1"/>
</dbReference>
<keyword evidence="1" id="KW-1133">Transmembrane helix</keyword>
<reference evidence="3" key="1">
    <citation type="submission" date="2023-06" db="EMBL/GenBank/DDBJ databases">
        <title>Genome-scale phylogeny and comparative genomics of the fungal order Sordariales.</title>
        <authorList>
            <consortium name="Lawrence Berkeley National Laboratory"/>
            <person name="Hensen N."/>
            <person name="Bonometti L."/>
            <person name="Westerberg I."/>
            <person name="Brannstrom I.O."/>
            <person name="Guillou S."/>
            <person name="Cros-Aarteil S."/>
            <person name="Calhoun S."/>
            <person name="Haridas S."/>
            <person name="Kuo A."/>
            <person name="Mondo S."/>
            <person name="Pangilinan J."/>
            <person name="Riley R."/>
            <person name="Labutti K."/>
            <person name="Andreopoulos B."/>
            <person name="Lipzen A."/>
            <person name="Chen C."/>
            <person name="Yanf M."/>
            <person name="Daum C."/>
            <person name="Ng V."/>
            <person name="Clum A."/>
            <person name="Steindorff A."/>
            <person name="Ohm R."/>
            <person name="Martin F."/>
            <person name="Silar P."/>
            <person name="Natvig D."/>
            <person name="Lalanne C."/>
            <person name="Gautier V."/>
            <person name="Ament-Velasquez S.L."/>
            <person name="Kruys A."/>
            <person name="Hutchinson M.I."/>
            <person name="Powell A.J."/>
            <person name="Barry K."/>
            <person name="Miller A.N."/>
            <person name="Grigoriev I.V."/>
            <person name="Debuchy R."/>
            <person name="Gladieux P."/>
            <person name="Thoren M.H."/>
            <person name="Johannesson H."/>
        </authorList>
    </citation>
    <scope>NUCLEOTIDE SEQUENCE</scope>
    <source>
        <strain evidence="3">SMH4607-1</strain>
    </source>
</reference>
<keyword evidence="3" id="KW-0418">Kinase</keyword>
<keyword evidence="4" id="KW-1185">Reference proteome</keyword>
<feature type="transmembrane region" description="Helical" evidence="1">
    <location>
        <begin position="846"/>
        <end position="866"/>
    </location>
</feature>
<evidence type="ECO:0000313" key="4">
    <source>
        <dbReference type="Proteomes" id="UP001172102"/>
    </source>
</evidence>
<dbReference type="Gene3D" id="1.10.510.10">
    <property type="entry name" value="Transferase(Phosphotransferase) domain 1"/>
    <property type="match status" value="1"/>
</dbReference>
<dbReference type="PROSITE" id="PS50011">
    <property type="entry name" value="PROTEIN_KINASE_DOM"/>
    <property type="match status" value="1"/>
</dbReference>
<dbReference type="GO" id="GO:0005524">
    <property type="term" value="F:ATP binding"/>
    <property type="evidence" value="ECO:0007669"/>
    <property type="project" value="InterPro"/>
</dbReference>
<protein>
    <submittedName>
        <fullName evidence="3">Kinase-like domain-containing protein</fullName>
    </submittedName>
</protein>
<evidence type="ECO:0000256" key="1">
    <source>
        <dbReference type="SAM" id="Phobius"/>
    </source>
</evidence>
<sequence>MLASNPDVSPLLLEELLRATRPSTPPNSSFRKIFAILVLLNKPEAITNFLSSEVYDGSLPLSLDDIKKTWRGGAPEDFERVQWQLLAPFFATSASGSSHHYQLDDGDILPFVRDHDASATPTVSGGFGVVQRVKIHEAHRDFSGTQPEFAPSRTFALKRIPAGSEYERAAFAHEFSALKQFSGQTDHITTLLASFKHRDSQYLLFNWADGGNLRDMWKSNPGPSNLLTAKWMANQFHGLARALNIMHSRSVDKTNITGWRHGDLKPENILCFRPPSDDSTGSGLPTLTIADFGLSRIQTREPTRLRRLAFTATYRPPECHFVDEPISVNYDIWAFGCVLLEFATWYLMGSDGVMNDFPRSRSQIFPLRDGYESFEDDSFFVIDKKRLKPLLKHSVREHIRKLRQHQGCSPYIVDLLDLIEHGMLITAPENRFSSRTCLESLAEMRQNVDSDRVYCDPLRISPETPPPSWLSYRTRRQTDKVPKALQTDSDSSTGRLGYILDGRHELHKANLSLGRLRMWVDRKSGADIDWWPLPPLVRRLPPGARRLTWTYGGRIMSIVLHADAVRRWRKGLVGASNTILPSWRAPLSGTSAGTASTSATSATGRSKASCISRWLSRTATAWSKPAAGLGGGTATSHSPTPSVPGYWKESYICVDRCWTSATETKVSTIVSIDSMADDYALFTEARRVLSCARGNRLQRLFSWRCYTRVRLSQFHFLFNNSDRVKAFDYCALKTCPTDLCCKGYEYTSQHPEVDIHMQIIAEIILQGIRRPELGHGQRTAVDGVPKLKAPPGIRKQALISGWGFHACQGPSLAKMCSWFMVVVALGLAFVPFWLSSINKIDLQNAFAPVSFLITFVGVLFAMGCLVQEGGA</sequence>